<dbReference type="AlphaFoldDB" id="A0A5B0QE23"/>
<sequence>MPFESGYENIDQILSESYSKNCLFSLPRLRRLLISNSAPIDFVAMFRECRHIQLISLKKNEVLSFQDIKGLIDSAIWKEMKQFTVNADKYGLNSAEIVGLLNCNSSSKADVSVEVIFQDESEQDLL</sequence>
<name>A0A5B0QE23_PUCGR</name>
<proteinExistence type="predicted"/>
<protein>
    <submittedName>
        <fullName evidence="1">Uncharacterized protein</fullName>
    </submittedName>
</protein>
<comment type="caution">
    <text evidence="1">The sequence shown here is derived from an EMBL/GenBank/DDBJ whole genome shotgun (WGS) entry which is preliminary data.</text>
</comment>
<accession>A0A5B0QE23</accession>
<dbReference type="Proteomes" id="UP000324748">
    <property type="component" value="Unassembled WGS sequence"/>
</dbReference>
<reference evidence="1 2" key="1">
    <citation type="submission" date="2019-05" db="EMBL/GenBank/DDBJ databases">
        <title>Emergence of the Ug99 lineage of the wheat stem rust pathogen through somatic hybridization.</title>
        <authorList>
            <person name="Li F."/>
            <person name="Upadhyaya N.M."/>
            <person name="Sperschneider J."/>
            <person name="Matny O."/>
            <person name="Nguyen-Phuc H."/>
            <person name="Mago R."/>
            <person name="Raley C."/>
            <person name="Miller M.E."/>
            <person name="Silverstein K.A.T."/>
            <person name="Henningsen E."/>
            <person name="Hirsch C.D."/>
            <person name="Visser B."/>
            <person name="Pretorius Z.A."/>
            <person name="Steffenson B.J."/>
            <person name="Schwessinger B."/>
            <person name="Dodds P.N."/>
            <person name="Figueroa M."/>
        </authorList>
    </citation>
    <scope>NUCLEOTIDE SEQUENCE [LARGE SCALE GENOMIC DNA]</scope>
    <source>
        <strain evidence="1">21-0</strain>
    </source>
</reference>
<organism evidence="1 2">
    <name type="scientific">Puccinia graminis f. sp. tritici</name>
    <dbReference type="NCBI Taxonomy" id="56615"/>
    <lineage>
        <taxon>Eukaryota</taxon>
        <taxon>Fungi</taxon>
        <taxon>Dikarya</taxon>
        <taxon>Basidiomycota</taxon>
        <taxon>Pucciniomycotina</taxon>
        <taxon>Pucciniomycetes</taxon>
        <taxon>Pucciniales</taxon>
        <taxon>Pucciniaceae</taxon>
        <taxon>Puccinia</taxon>
    </lineage>
</organism>
<evidence type="ECO:0000313" key="1">
    <source>
        <dbReference type="EMBL" id="KAA1111234.1"/>
    </source>
</evidence>
<dbReference type="EMBL" id="VSWC01000025">
    <property type="protein sequence ID" value="KAA1111234.1"/>
    <property type="molecule type" value="Genomic_DNA"/>
</dbReference>
<gene>
    <name evidence="1" type="ORF">PGT21_000603</name>
</gene>
<dbReference type="OrthoDB" id="2508780at2759"/>
<evidence type="ECO:0000313" key="2">
    <source>
        <dbReference type="Proteomes" id="UP000324748"/>
    </source>
</evidence>
<keyword evidence="2" id="KW-1185">Reference proteome</keyword>